<accession>A0ABW1ZB51</accession>
<dbReference type="Proteomes" id="UP001596391">
    <property type="component" value="Unassembled WGS sequence"/>
</dbReference>
<keyword evidence="1" id="KW-0732">Signal</keyword>
<dbReference type="EMBL" id="JBHSWI010000001">
    <property type="protein sequence ID" value="MFC6646696.1"/>
    <property type="molecule type" value="Genomic_DNA"/>
</dbReference>
<organism evidence="2 3">
    <name type="scientific">Granulicella cerasi</name>
    <dbReference type="NCBI Taxonomy" id="741063"/>
    <lineage>
        <taxon>Bacteria</taxon>
        <taxon>Pseudomonadati</taxon>
        <taxon>Acidobacteriota</taxon>
        <taxon>Terriglobia</taxon>
        <taxon>Terriglobales</taxon>
        <taxon>Acidobacteriaceae</taxon>
        <taxon>Granulicella</taxon>
    </lineage>
</organism>
<name>A0ABW1ZB51_9BACT</name>
<keyword evidence="3" id="KW-1185">Reference proteome</keyword>
<evidence type="ECO:0000313" key="3">
    <source>
        <dbReference type="Proteomes" id="UP001596391"/>
    </source>
</evidence>
<evidence type="ECO:0000313" key="2">
    <source>
        <dbReference type="EMBL" id="MFC6646696.1"/>
    </source>
</evidence>
<protein>
    <submittedName>
        <fullName evidence="2">Uncharacterized protein</fullName>
    </submittedName>
</protein>
<dbReference type="RefSeq" id="WP_263370349.1">
    <property type="nucleotide sequence ID" value="NZ_JAGSYD010000001.1"/>
</dbReference>
<feature type="chain" id="PRO_5046950779" evidence="1">
    <location>
        <begin position="28"/>
        <end position="59"/>
    </location>
</feature>
<feature type="signal peptide" evidence="1">
    <location>
        <begin position="1"/>
        <end position="27"/>
    </location>
</feature>
<sequence length="59" mass="6036">MKNFTVRAFVLTLALTGAVASTVSSKAATKSNTTKVTFLDPSTPAPMCSPKSASLCGID</sequence>
<evidence type="ECO:0000256" key="1">
    <source>
        <dbReference type="SAM" id="SignalP"/>
    </source>
</evidence>
<reference evidence="3" key="1">
    <citation type="journal article" date="2019" name="Int. J. Syst. Evol. Microbiol.">
        <title>The Global Catalogue of Microorganisms (GCM) 10K type strain sequencing project: providing services to taxonomists for standard genome sequencing and annotation.</title>
        <authorList>
            <consortium name="The Broad Institute Genomics Platform"/>
            <consortium name="The Broad Institute Genome Sequencing Center for Infectious Disease"/>
            <person name="Wu L."/>
            <person name="Ma J."/>
        </authorList>
    </citation>
    <scope>NUCLEOTIDE SEQUENCE [LARGE SCALE GENOMIC DNA]</scope>
    <source>
        <strain evidence="3">CGMCC 1.16026</strain>
    </source>
</reference>
<comment type="caution">
    <text evidence="2">The sequence shown here is derived from an EMBL/GenBank/DDBJ whole genome shotgun (WGS) entry which is preliminary data.</text>
</comment>
<gene>
    <name evidence="2" type="ORF">ACFQBQ_14095</name>
</gene>
<proteinExistence type="predicted"/>